<accession>A0ABW8N4Z6</accession>
<dbReference type="SUPFAM" id="SSF46785">
    <property type="entry name" value="Winged helix' DNA-binding domain"/>
    <property type="match status" value="1"/>
</dbReference>
<dbReference type="Gene3D" id="3.30.1490.190">
    <property type="match status" value="1"/>
</dbReference>
<dbReference type="EMBL" id="JBIYEW010000003">
    <property type="protein sequence ID" value="MFK4638642.1"/>
    <property type="molecule type" value="Genomic_DNA"/>
</dbReference>
<keyword evidence="7" id="KW-0862">Zinc</keyword>
<evidence type="ECO:0000256" key="4">
    <source>
        <dbReference type="ARBA" id="ARBA00022490"/>
    </source>
</evidence>
<keyword evidence="4" id="KW-0963">Cytoplasm</keyword>
<proteinExistence type="inferred from homology"/>
<keyword evidence="12" id="KW-1185">Reference proteome</keyword>
<name>A0ABW8N4Z6_9MICC</name>
<sequence>MTTGWSMWSLCSWVTRMAPAPSRASSDSEKAPGSITRTFPSFSNRTQAWVYLVRFMGTAYGRPLRVSKVPLLVKLKFASIPTEMSLFMPHGTNSATTGPAGPATSGVKEQRVTKQRLAVSAALDELDDFVSTQELYRLMQNKGISVSLATAYRILQSLADDGLIDVLRNGEGEAVYRRCAVTGHHHHLLCRNCGKAVEVEAPAVETWAARTATEHGFTEVAHTVEIFGLCPECTAKKAAGKL</sequence>
<evidence type="ECO:0000256" key="2">
    <source>
        <dbReference type="ARBA" id="ARBA00007957"/>
    </source>
</evidence>
<organism evidence="11 12">
    <name type="scientific">Paenarthrobacter histidinolovorans</name>
    <dbReference type="NCBI Taxonomy" id="43664"/>
    <lineage>
        <taxon>Bacteria</taxon>
        <taxon>Bacillati</taxon>
        <taxon>Actinomycetota</taxon>
        <taxon>Actinomycetes</taxon>
        <taxon>Micrococcales</taxon>
        <taxon>Micrococcaceae</taxon>
        <taxon>Paenarthrobacter</taxon>
    </lineage>
</organism>
<evidence type="ECO:0000256" key="9">
    <source>
        <dbReference type="ARBA" id="ARBA00023125"/>
    </source>
</evidence>
<evidence type="ECO:0000256" key="6">
    <source>
        <dbReference type="ARBA" id="ARBA00022723"/>
    </source>
</evidence>
<evidence type="ECO:0000256" key="7">
    <source>
        <dbReference type="ARBA" id="ARBA00022833"/>
    </source>
</evidence>
<comment type="subunit">
    <text evidence="3">Homodimer.</text>
</comment>
<dbReference type="Proteomes" id="UP001620520">
    <property type="component" value="Unassembled WGS sequence"/>
</dbReference>
<dbReference type="InterPro" id="IPR036388">
    <property type="entry name" value="WH-like_DNA-bd_sf"/>
</dbReference>
<dbReference type="InterPro" id="IPR002481">
    <property type="entry name" value="FUR"/>
</dbReference>
<dbReference type="Gene3D" id="1.10.10.10">
    <property type="entry name" value="Winged helix-like DNA-binding domain superfamily/Winged helix DNA-binding domain"/>
    <property type="match status" value="1"/>
</dbReference>
<evidence type="ECO:0000313" key="11">
    <source>
        <dbReference type="EMBL" id="MFK4638642.1"/>
    </source>
</evidence>
<dbReference type="Pfam" id="PF01475">
    <property type="entry name" value="FUR"/>
    <property type="match status" value="1"/>
</dbReference>
<keyword evidence="10" id="KW-0804">Transcription</keyword>
<keyword evidence="9" id="KW-0238">DNA-binding</keyword>
<dbReference type="PANTHER" id="PTHR33202:SF2">
    <property type="entry name" value="FERRIC UPTAKE REGULATION PROTEIN"/>
    <property type="match status" value="1"/>
</dbReference>
<dbReference type="PANTHER" id="PTHR33202">
    <property type="entry name" value="ZINC UPTAKE REGULATION PROTEIN"/>
    <property type="match status" value="1"/>
</dbReference>
<keyword evidence="6" id="KW-0479">Metal-binding</keyword>
<evidence type="ECO:0000256" key="10">
    <source>
        <dbReference type="ARBA" id="ARBA00023163"/>
    </source>
</evidence>
<evidence type="ECO:0000256" key="5">
    <source>
        <dbReference type="ARBA" id="ARBA00022491"/>
    </source>
</evidence>
<evidence type="ECO:0000256" key="3">
    <source>
        <dbReference type="ARBA" id="ARBA00011738"/>
    </source>
</evidence>
<protein>
    <submittedName>
        <fullName evidence="11">Fe2+ or Zn2+ uptake regulation protein</fullName>
    </submittedName>
</protein>
<reference evidence="11 12" key="1">
    <citation type="submission" date="2024-10" db="EMBL/GenBank/DDBJ databases">
        <title>Novel secondary metabolite-producing bacteria for plant disease control.</title>
        <authorList>
            <person name="Chevrette M."/>
        </authorList>
    </citation>
    <scope>NUCLEOTIDE SEQUENCE [LARGE SCALE GENOMIC DNA]</scope>
    <source>
        <strain evidence="11 12">J30 TE3557</strain>
    </source>
</reference>
<comment type="caution">
    <text evidence="11">The sequence shown here is derived from an EMBL/GenBank/DDBJ whole genome shotgun (WGS) entry which is preliminary data.</text>
</comment>
<comment type="similarity">
    <text evidence="2">Belongs to the Fur family.</text>
</comment>
<dbReference type="CDD" id="cd07153">
    <property type="entry name" value="Fur_like"/>
    <property type="match status" value="1"/>
</dbReference>
<evidence type="ECO:0000313" key="12">
    <source>
        <dbReference type="Proteomes" id="UP001620520"/>
    </source>
</evidence>
<dbReference type="InterPro" id="IPR036390">
    <property type="entry name" value="WH_DNA-bd_sf"/>
</dbReference>
<comment type="subcellular location">
    <subcellularLocation>
        <location evidence="1">Cytoplasm</location>
    </subcellularLocation>
</comment>
<dbReference type="InterPro" id="IPR043135">
    <property type="entry name" value="Fur_C"/>
</dbReference>
<gene>
    <name evidence="11" type="ORF">ABIA52_001531</name>
</gene>
<keyword evidence="5" id="KW-0678">Repressor</keyword>
<evidence type="ECO:0000256" key="8">
    <source>
        <dbReference type="ARBA" id="ARBA00023015"/>
    </source>
</evidence>
<evidence type="ECO:0000256" key="1">
    <source>
        <dbReference type="ARBA" id="ARBA00004496"/>
    </source>
</evidence>
<keyword evidence="8" id="KW-0805">Transcription regulation</keyword>